<dbReference type="STRING" id="1792845.BC343_27680"/>
<sequence>MNYDDIKLINNTAIHNFELFVDGQRAFIDYKMKGDKAYLIHTEVPTELQGRGVAEAIVKKAFEYIESHHLTLVPLCSYVQMYLGKHPEWNRILAH</sequence>
<dbReference type="AlphaFoldDB" id="A0A1S9PHC0"/>
<keyword evidence="3" id="KW-1185">Reference proteome</keyword>
<dbReference type="PANTHER" id="PTHR31435">
    <property type="entry name" value="PROTEIN NATD1"/>
    <property type="match status" value="1"/>
</dbReference>
<dbReference type="OrthoDB" id="1120671at2"/>
<dbReference type="InterPro" id="IPR045057">
    <property type="entry name" value="Gcn5-rel_NAT"/>
</dbReference>
<protein>
    <submittedName>
        <fullName evidence="2">Acetyltransferase</fullName>
    </submittedName>
</protein>
<dbReference type="PANTHER" id="PTHR31435:SF9">
    <property type="entry name" value="PROTEIN NATD1"/>
    <property type="match status" value="1"/>
</dbReference>
<gene>
    <name evidence="2" type="ORF">BC343_27680</name>
</gene>
<dbReference type="RefSeq" id="WP_078348084.1">
    <property type="nucleotide sequence ID" value="NZ_MBTF01000011.1"/>
</dbReference>
<feature type="domain" description="N-acetyltransferase" evidence="1">
    <location>
        <begin position="9"/>
        <end position="94"/>
    </location>
</feature>
<name>A0A1S9PHC0_9SPHI</name>
<comment type="caution">
    <text evidence="2">The sequence shown here is derived from an EMBL/GenBank/DDBJ whole genome shotgun (WGS) entry which is preliminary data.</text>
</comment>
<dbReference type="PROSITE" id="PS51729">
    <property type="entry name" value="GNAT_YJDJ"/>
    <property type="match status" value="1"/>
</dbReference>
<dbReference type="Pfam" id="PF14542">
    <property type="entry name" value="Acetyltransf_CG"/>
    <property type="match status" value="1"/>
</dbReference>
<reference evidence="2 3" key="1">
    <citation type="submission" date="2016-07" db="EMBL/GenBank/DDBJ databases">
        <title>Genomic analysis of zinc-resistant bacterium Mucilaginibacter pedocola TBZ30.</title>
        <authorList>
            <person name="Huang J."/>
            <person name="Tang J."/>
        </authorList>
    </citation>
    <scope>NUCLEOTIDE SEQUENCE [LARGE SCALE GENOMIC DNA]</scope>
    <source>
        <strain evidence="2 3">TBZ30</strain>
    </source>
</reference>
<keyword evidence="2" id="KW-0808">Transferase</keyword>
<dbReference type="EMBL" id="MBTF01000011">
    <property type="protein sequence ID" value="OOQ59938.1"/>
    <property type="molecule type" value="Genomic_DNA"/>
</dbReference>
<dbReference type="InterPro" id="IPR016181">
    <property type="entry name" value="Acyl_CoA_acyltransferase"/>
</dbReference>
<evidence type="ECO:0000313" key="3">
    <source>
        <dbReference type="Proteomes" id="UP000189739"/>
    </source>
</evidence>
<dbReference type="GO" id="GO:0016740">
    <property type="term" value="F:transferase activity"/>
    <property type="evidence" value="ECO:0007669"/>
    <property type="project" value="UniProtKB-KW"/>
</dbReference>
<proteinExistence type="predicted"/>
<dbReference type="SUPFAM" id="SSF55729">
    <property type="entry name" value="Acyl-CoA N-acyltransferases (Nat)"/>
    <property type="match status" value="1"/>
</dbReference>
<evidence type="ECO:0000259" key="1">
    <source>
        <dbReference type="PROSITE" id="PS51729"/>
    </source>
</evidence>
<dbReference type="InterPro" id="IPR031165">
    <property type="entry name" value="GNAT_YJDJ"/>
</dbReference>
<evidence type="ECO:0000313" key="2">
    <source>
        <dbReference type="EMBL" id="OOQ59938.1"/>
    </source>
</evidence>
<dbReference type="Gene3D" id="3.40.630.30">
    <property type="match status" value="1"/>
</dbReference>
<accession>A0A1S9PHC0</accession>
<organism evidence="2 3">
    <name type="scientific">Mucilaginibacter pedocola</name>
    <dbReference type="NCBI Taxonomy" id="1792845"/>
    <lineage>
        <taxon>Bacteria</taxon>
        <taxon>Pseudomonadati</taxon>
        <taxon>Bacteroidota</taxon>
        <taxon>Sphingobacteriia</taxon>
        <taxon>Sphingobacteriales</taxon>
        <taxon>Sphingobacteriaceae</taxon>
        <taxon>Mucilaginibacter</taxon>
    </lineage>
</organism>
<dbReference type="Proteomes" id="UP000189739">
    <property type="component" value="Unassembled WGS sequence"/>
</dbReference>